<organism evidence="2">
    <name type="scientific">uncultured Caudovirales phage</name>
    <dbReference type="NCBI Taxonomy" id="2100421"/>
    <lineage>
        <taxon>Viruses</taxon>
        <taxon>Duplodnaviria</taxon>
        <taxon>Heunggongvirae</taxon>
        <taxon>Uroviricota</taxon>
        <taxon>Caudoviricetes</taxon>
        <taxon>Peduoviridae</taxon>
        <taxon>Maltschvirus</taxon>
        <taxon>Maltschvirus maltsch</taxon>
    </lineage>
</organism>
<gene>
    <name evidence="2" type="ORF">UFOVP294_19</name>
    <name evidence="3" type="ORF">UFOVP566_66</name>
</gene>
<evidence type="ECO:0008006" key="4">
    <source>
        <dbReference type="Google" id="ProtNLM"/>
    </source>
</evidence>
<dbReference type="EMBL" id="LR796538">
    <property type="protein sequence ID" value="CAB4150688.1"/>
    <property type="molecule type" value="Genomic_DNA"/>
</dbReference>
<accession>A0A6J5LNJ1</accession>
<name>A0A6J5LNJ1_9CAUD</name>
<sequence>MLKQVKDTPNNPPYWFCTTCNRPFEALQEANRHACNGNPPPQPAFQSYTKAP</sequence>
<feature type="region of interest" description="Disordered" evidence="1">
    <location>
        <begin position="32"/>
        <end position="52"/>
    </location>
</feature>
<evidence type="ECO:0000313" key="2">
    <source>
        <dbReference type="EMBL" id="CAB4136134.1"/>
    </source>
</evidence>
<dbReference type="EMBL" id="LR796311">
    <property type="protein sequence ID" value="CAB4136134.1"/>
    <property type="molecule type" value="Genomic_DNA"/>
</dbReference>
<reference evidence="2" key="1">
    <citation type="submission" date="2020-04" db="EMBL/GenBank/DDBJ databases">
        <authorList>
            <person name="Chiriac C."/>
            <person name="Salcher M."/>
            <person name="Ghai R."/>
            <person name="Kavagutti S V."/>
        </authorList>
    </citation>
    <scope>NUCLEOTIDE SEQUENCE</scope>
</reference>
<proteinExistence type="predicted"/>
<evidence type="ECO:0000313" key="3">
    <source>
        <dbReference type="EMBL" id="CAB4150688.1"/>
    </source>
</evidence>
<protein>
    <recommendedName>
        <fullName evidence="4">C2H2-type domain-containing protein</fullName>
    </recommendedName>
</protein>
<evidence type="ECO:0000256" key="1">
    <source>
        <dbReference type="SAM" id="MobiDB-lite"/>
    </source>
</evidence>